<dbReference type="SUPFAM" id="SSF50998">
    <property type="entry name" value="Quinoprotein alcohol dehydrogenase-like"/>
    <property type="match status" value="1"/>
</dbReference>
<comment type="caution">
    <text evidence="2">The sequence shown here is derived from an EMBL/GenBank/DDBJ whole genome shotgun (WGS) entry which is preliminary data.</text>
</comment>
<dbReference type="PANTHER" id="PTHR30032">
    <property type="entry name" value="N-ACETYLMURAMOYL-L-ALANINE AMIDASE-RELATED"/>
    <property type="match status" value="1"/>
</dbReference>
<keyword evidence="3" id="KW-1185">Reference proteome</keyword>
<keyword evidence="1" id="KW-0732">Signal</keyword>
<feature type="chain" id="PRO_5045298730" evidence="1">
    <location>
        <begin position="32"/>
        <end position="684"/>
    </location>
</feature>
<dbReference type="InterPro" id="IPR007253">
    <property type="entry name" value="Cell_wall-bd_2"/>
</dbReference>
<accession>A0ABV9MAJ8</accession>
<dbReference type="InterPro" id="IPR011047">
    <property type="entry name" value="Quinoprotein_ADH-like_sf"/>
</dbReference>
<dbReference type="RefSeq" id="WP_377278345.1">
    <property type="nucleotide sequence ID" value="NZ_JBHSGL010000005.1"/>
</dbReference>
<dbReference type="PANTHER" id="PTHR30032:SF1">
    <property type="entry name" value="N-ACETYLMURAMOYL-L-ALANINE AMIDASE LYTC"/>
    <property type="match status" value="1"/>
</dbReference>
<feature type="signal peptide" evidence="1">
    <location>
        <begin position="1"/>
        <end position="31"/>
    </location>
</feature>
<dbReference type="EMBL" id="JBHSGL010000005">
    <property type="protein sequence ID" value="MFC4712866.1"/>
    <property type="molecule type" value="Genomic_DNA"/>
</dbReference>
<dbReference type="Gene3D" id="2.130.10.10">
    <property type="entry name" value="YVTN repeat-like/Quinoprotein amine dehydrogenase"/>
    <property type="match status" value="1"/>
</dbReference>
<organism evidence="2 3">
    <name type="scientific">Planococcus dechangensis</name>
    <dbReference type="NCBI Taxonomy" id="1176255"/>
    <lineage>
        <taxon>Bacteria</taxon>
        <taxon>Bacillati</taxon>
        <taxon>Bacillota</taxon>
        <taxon>Bacilli</taxon>
        <taxon>Bacillales</taxon>
        <taxon>Caryophanaceae</taxon>
        <taxon>Planococcus</taxon>
    </lineage>
</organism>
<proteinExistence type="predicted"/>
<evidence type="ECO:0000313" key="2">
    <source>
        <dbReference type="EMBL" id="MFC4712866.1"/>
    </source>
</evidence>
<dbReference type="Pfam" id="PF04122">
    <property type="entry name" value="CW_binding_2"/>
    <property type="match status" value="2"/>
</dbReference>
<sequence length="684" mass="72499">MKRIKNEVKLALLIAASGAGMLSLNAASAYAQYQELVGLPDGVVASDLAVHDKQLVAVLVKRSEAQAVVGYNLQGGELWRKPLNGAHYAIGDGAFAVVSENTVAVHSLEDGEETVTFSLADEFRMSGSGASIEIESGHLLITGNLGSRLRVYQLNGTLVADVSGGTIRQANISSEYLVYFDGTVLQGRLLSGGQVWRSKDVLAPYVLGQDGIIYYVKAPTEDMDTLVLVARSLKQEKVLYETALLAAEEMVLSGVDSEGVIAEMVASGEWVFFDAQGEERMRKPVRSAAFKAMEHRYRPVFTQTELGLENQWNHQLLVLGEKGTSALGNPYQLGAIDVVSKDGGFQKVLEHAVEAAALYPSGAAAVLGGEKLKFYDPKGNPIKAETVPDGSEDLLLSNGALYVYGGSGIASVMDEPEPKAAAVEKISSADPYETAVLLSAAVWDSADTIVLATGESFADALSGVPLAYQEGGPLLFTRQDGLNDQMKAEIERLGATNAIVLGSKSAISDEQLEELEAIGVSSERIGGENRYATAALVAEQMDADGAIIADGLAFKDVSQASVFAARHGYPILLAKDSKMPSETSRAMSGRSDIVLAGDDLSLKSRADAEQPQTLAVIAPASSFTDALLAATAAAKRNGTLYLVEDSGMTDKLVEQLAEYESFLIVDSLGLMDAQVVRTLEALVD</sequence>
<evidence type="ECO:0000256" key="1">
    <source>
        <dbReference type="SAM" id="SignalP"/>
    </source>
</evidence>
<gene>
    <name evidence="2" type="ORF">ACFO5U_08350</name>
</gene>
<dbReference type="InterPro" id="IPR015943">
    <property type="entry name" value="WD40/YVTN_repeat-like_dom_sf"/>
</dbReference>
<dbReference type="Gene3D" id="3.40.50.12090">
    <property type="match status" value="1"/>
</dbReference>
<dbReference type="Proteomes" id="UP001595932">
    <property type="component" value="Unassembled WGS sequence"/>
</dbReference>
<dbReference type="InterPro" id="IPR051922">
    <property type="entry name" value="Bact_Sporulation_Assoc"/>
</dbReference>
<reference evidence="3" key="1">
    <citation type="journal article" date="2019" name="Int. J. Syst. Evol. Microbiol.">
        <title>The Global Catalogue of Microorganisms (GCM) 10K type strain sequencing project: providing services to taxonomists for standard genome sequencing and annotation.</title>
        <authorList>
            <consortium name="The Broad Institute Genomics Platform"/>
            <consortium name="The Broad Institute Genome Sequencing Center for Infectious Disease"/>
            <person name="Wu L."/>
            <person name="Ma J."/>
        </authorList>
    </citation>
    <scope>NUCLEOTIDE SEQUENCE [LARGE SCALE GENOMIC DNA]</scope>
    <source>
        <strain evidence="3">CGMCC 1.12151</strain>
    </source>
</reference>
<evidence type="ECO:0000313" key="3">
    <source>
        <dbReference type="Proteomes" id="UP001595932"/>
    </source>
</evidence>
<protein>
    <submittedName>
        <fullName evidence="2">Cell wall-binding repeat-containing protein</fullName>
    </submittedName>
</protein>
<name>A0ABV9MAJ8_9BACL</name>